<name>A0A1L0CNY4_9ASCO</name>
<keyword evidence="8 15" id="KW-0472">Membrane</keyword>
<dbReference type="Proteomes" id="UP000183365">
    <property type="component" value="Unassembled WGS sequence"/>
</dbReference>
<keyword evidence="9" id="KW-0594">Phospholipid biosynthesis</keyword>
<dbReference type="GO" id="GO:0004142">
    <property type="term" value="F:diacylglycerol cholinephosphotransferase activity"/>
    <property type="evidence" value="ECO:0007669"/>
    <property type="project" value="UniProtKB-EC"/>
</dbReference>
<keyword evidence="9" id="KW-0444">Lipid biosynthesis</keyword>
<dbReference type="FunFam" id="1.20.120.1760:FF:000012">
    <property type="entry name" value="sn-1,2-diacylglycerol cholinephosphotransferase"/>
    <property type="match status" value="1"/>
</dbReference>
<evidence type="ECO:0000256" key="13">
    <source>
        <dbReference type="ARBA" id="ARBA00051857"/>
    </source>
</evidence>
<dbReference type="Pfam" id="PF01066">
    <property type="entry name" value="CDP-OH_P_transf"/>
    <property type="match status" value="1"/>
</dbReference>
<comment type="catalytic activity">
    <reaction evidence="13">
        <text>CDP-N,N-dimethylethanolamine + a 1,2-diacyl-sn-glycerol = a 1,2-diacyl-sn-glycero-3-phospho-N,N-dimethylethanolamine + CMP + H(+)</text>
        <dbReference type="Rhea" id="RHEA:33775"/>
        <dbReference type="ChEBI" id="CHEBI:15378"/>
        <dbReference type="ChEBI" id="CHEBI:17815"/>
        <dbReference type="ChEBI" id="CHEBI:60377"/>
        <dbReference type="ChEBI" id="CHEBI:64572"/>
        <dbReference type="ChEBI" id="CHEBI:65117"/>
    </reaction>
    <physiologicalReaction direction="left-to-right" evidence="13">
        <dbReference type="Rhea" id="RHEA:33776"/>
    </physiologicalReaction>
</comment>
<keyword evidence="7 15" id="KW-1133">Transmembrane helix</keyword>
<evidence type="ECO:0000256" key="10">
    <source>
        <dbReference type="ARBA" id="ARBA00023264"/>
    </source>
</evidence>
<comment type="cofactor">
    <cofactor evidence="1">
        <name>Mg(2+)</name>
        <dbReference type="ChEBI" id="CHEBI:18420"/>
    </cofactor>
</comment>
<dbReference type="PIRSF" id="PIRSF015665">
    <property type="entry name" value="CHOPT"/>
    <property type="match status" value="1"/>
</dbReference>
<evidence type="ECO:0000256" key="11">
    <source>
        <dbReference type="ARBA" id="ARBA00037890"/>
    </source>
</evidence>
<keyword evidence="9" id="KW-0443">Lipid metabolism</keyword>
<sequence>MGFYVPSNKVANLSKYKYQSEDRSIISQKILKPFWNKFVNVFPHWLAPNVITLSGFGFILINIITCLIVSPDFMSVHPRWCYFSYALGLFLYQTFDACDGLQARRTGQSGPLGELFDHCIDSLNTTVSLLVFTSVTMLGFSYCTIFMQFAVLMNFYLSTWEEYHTHKLFLSEFSGPVEGILIIISGFILSGIFGPELVWKLPVFKINGNYTVELFHLMFVFCGLALVFNIIYAQKNVSIYYKNTCSSKFEASTKIAESNKQLIPFFAFFGIIFVVSILESRFINLIFILSNGLIFAFIVGRIIVAHLTMQKFPIINLPTLLPFLSYIIFLISKYLFKNDSDHMVTYISLLQFGISIGIHGSFLSEIIHEFTHYLDIWVLTIKHPKPIKSS</sequence>
<dbReference type="VEuPathDB" id="FungiDB:HGUI_02385"/>
<feature type="transmembrane region" description="Helical" evidence="15">
    <location>
        <begin position="262"/>
        <end position="278"/>
    </location>
</feature>
<evidence type="ECO:0000313" key="16">
    <source>
        <dbReference type="EMBL" id="SGZ40185.1"/>
    </source>
</evidence>
<dbReference type="GO" id="GO:0012505">
    <property type="term" value="C:endomembrane system"/>
    <property type="evidence" value="ECO:0007669"/>
    <property type="project" value="UniProtKB-SubCell"/>
</dbReference>
<evidence type="ECO:0000256" key="14">
    <source>
        <dbReference type="RuleBase" id="RU003750"/>
    </source>
</evidence>
<dbReference type="AlphaFoldDB" id="A0A1L0CNY4"/>
<comment type="similarity">
    <text evidence="4 14">Belongs to the CDP-alcohol phosphatidyltransferase class-I family.</text>
</comment>
<keyword evidence="17" id="KW-1185">Reference proteome</keyword>
<gene>
    <name evidence="16" type="ORF">HGUI_02385</name>
</gene>
<comment type="subcellular location">
    <subcellularLocation>
        <location evidence="2">Endomembrane system</location>
        <topology evidence="2">Multi-pass membrane protein</topology>
    </subcellularLocation>
</comment>
<dbReference type="GO" id="GO:0016020">
    <property type="term" value="C:membrane"/>
    <property type="evidence" value="ECO:0007669"/>
    <property type="project" value="InterPro"/>
</dbReference>
<evidence type="ECO:0000256" key="12">
    <source>
        <dbReference type="ARBA" id="ARBA00038987"/>
    </source>
</evidence>
<keyword evidence="6 15" id="KW-0812">Transmembrane</keyword>
<feature type="transmembrane region" description="Helical" evidence="15">
    <location>
        <begin position="45"/>
        <end position="68"/>
    </location>
</feature>
<evidence type="ECO:0000256" key="15">
    <source>
        <dbReference type="SAM" id="Phobius"/>
    </source>
</evidence>
<feature type="transmembrane region" description="Helical" evidence="15">
    <location>
        <begin position="284"/>
        <end position="304"/>
    </location>
</feature>
<dbReference type="GO" id="GO:0006654">
    <property type="term" value="P:phosphatidic acid biosynthetic process"/>
    <property type="evidence" value="ECO:0007669"/>
    <property type="project" value="EnsemblFungi"/>
</dbReference>
<protein>
    <recommendedName>
        <fullName evidence="12">diacylglycerol cholinephosphotransferase</fullName>
        <ecNumber evidence="12">2.7.8.2</ecNumber>
    </recommendedName>
</protein>
<feature type="transmembrane region" description="Helical" evidence="15">
    <location>
        <begin position="316"/>
        <end position="336"/>
    </location>
</feature>
<dbReference type="EC" id="2.7.8.2" evidence="12"/>
<organism evidence="16 17">
    <name type="scientific">Hanseniaspora guilliermondii</name>
    <dbReference type="NCBI Taxonomy" id="56406"/>
    <lineage>
        <taxon>Eukaryota</taxon>
        <taxon>Fungi</taxon>
        <taxon>Dikarya</taxon>
        <taxon>Ascomycota</taxon>
        <taxon>Saccharomycotina</taxon>
        <taxon>Saccharomycetes</taxon>
        <taxon>Saccharomycodales</taxon>
        <taxon>Saccharomycodaceae</taxon>
        <taxon>Hanseniaspora</taxon>
    </lineage>
</organism>
<evidence type="ECO:0000256" key="2">
    <source>
        <dbReference type="ARBA" id="ARBA00004127"/>
    </source>
</evidence>
<dbReference type="InterPro" id="IPR048254">
    <property type="entry name" value="CDP_ALCOHOL_P_TRANSF_CS"/>
</dbReference>
<feature type="transmembrane region" description="Helical" evidence="15">
    <location>
        <begin position="130"/>
        <end position="157"/>
    </location>
</feature>
<dbReference type="PANTHER" id="PTHR10414">
    <property type="entry name" value="ETHANOLAMINEPHOSPHOTRANSFERASE"/>
    <property type="match status" value="1"/>
</dbReference>
<evidence type="ECO:0000256" key="3">
    <source>
        <dbReference type="ARBA" id="ARBA00005189"/>
    </source>
</evidence>
<evidence type="ECO:0000256" key="5">
    <source>
        <dbReference type="ARBA" id="ARBA00022679"/>
    </source>
</evidence>
<dbReference type="PANTHER" id="PTHR10414:SF37">
    <property type="entry name" value="BB IN A BOXCAR, ISOFORM C"/>
    <property type="match status" value="1"/>
</dbReference>
<dbReference type="Gene3D" id="1.20.120.1760">
    <property type="match status" value="1"/>
</dbReference>
<dbReference type="PROSITE" id="PS00379">
    <property type="entry name" value="CDP_ALCOHOL_P_TRANSF"/>
    <property type="match status" value="1"/>
</dbReference>
<evidence type="ECO:0000256" key="6">
    <source>
        <dbReference type="ARBA" id="ARBA00022692"/>
    </source>
</evidence>
<evidence type="ECO:0000256" key="9">
    <source>
        <dbReference type="ARBA" id="ARBA00023209"/>
    </source>
</evidence>
<keyword evidence="5 14" id="KW-0808">Transferase</keyword>
<comment type="pathway">
    <text evidence="3">Lipid metabolism.</text>
</comment>
<dbReference type="InterPro" id="IPR014472">
    <property type="entry name" value="CHOPT"/>
</dbReference>
<comment type="pathway">
    <text evidence="11">Phospholipid metabolism; phosphatidylcholine biosynthesis; phosphatidylcholine from phosphocholine: step 2/2.</text>
</comment>
<feature type="transmembrane region" description="Helical" evidence="15">
    <location>
        <begin position="214"/>
        <end position="232"/>
    </location>
</feature>
<feature type="transmembrane region" description="Helical" evidence="15">
    <location>
        <begin position="169"/>
        <end position="194"/>
    </location>
</feature>
<proteinExistence type="inferred from homology"/>
<accession>A0A1L0CNY4</accession>
<evidence type="ECO:0000256" key="1">
    <source>
        <dbReference type="ARBA" id="ARBA00001946"/>
    </source>
</evidence>
<evidence type="ECO:0000256" key="4">
    <source>
        <dbReference type="ARBA" id="ARBA00010441"/>
    </source>
</evidence>
<dbReference type="InterPro" id="IPR000462">
    <property type="entry name" value="CDP-OH_P_trans"/>
</dbReference>
<dbReference type="EMBL" id="FQNF01000041">
    <property type="protein sequence ID" value="SGZ40185.1"/>
    <property type="molecule type" value="Genomic_DNA"/>
</dbReference>
<evidence type="ECO:0000313" key="17">
    <source>
        <dbReference type="Proteomes" id="UP000183365"/>
    </source>
</evidence>
<evidence type="ECO:0000256" key="8">
    <source>
        <dbReference type="ARBA" id="ARBA00023136"/>
    </source>
</evidence>
<dbReference type="InterPro" id="IPR043130">
    <property type="entry name" value="CDP-OH_PTrfase_TM_dom"/>
</dbReference>
<dbReference type="OrthoDB" id="196717at2759"/>
<keyword evidence="10" id="KW-1208">Phospholipid metabolism</keyword>
<evidence type="ECO:0000256" key="7">
    <source>
        <dbReference type="ARBA" id="ARBA00022989"/>
    </source>
</evidence>
<reference evidence="17" key="1">
    <citation type="submission" date="2016-11" db="EMBL/GenBank/DDBJ databases">
        <authorList>
            <person name="Guldener U."/>
        </authorList>
    </citation>
    <scope>NUCLEOTIDE SEQUENCE [LARGE SCALE GENOMIC DNA]</scope>
</reference>
<dbReference type="GO" id="GO:0101026">
    <property type="term" value="P:mitotic nuclear membrane biogenesis"/>
    <property type="evidence" value="ECO:0007669"/>
    <property type="project" value="EnsemblFungi"/>
</dbReference>